<gene>
    <name evidence="7" type="ORF">GQF63_07375</name>
</gene>
<dbReference type="PROSITE" id="PS51352">
    <property type="entry name" value="THIOREDOXIN_2"/>
    <property type="match status" value="1"/>
</dbReference>
<reference evidence="7 8" key="1">
    <citation type="submission" date="2019-12" db="EMBL/GenBank/DDBJ databases">
        <authorList>
            <person name="Dong K."/>
        </authorList>
    </citation>
    <scope>NUCLEOTIDE SEQUENCE [LARGE SCALE GENOMIC DNA]</scope>
    <source>
        <strain evidence="7 8">JCM 31225</strain>
    </source>
</reference>
<dbReference type="InterPro" id="IPR017937">
    <property type="entry name" value="Thioredoxin_CS"/>
</dbReference>
<feature type="signal peptide" evidence="5">
    <location>
        <begin position="1"/>
        <end position="25"/>
    </location>
</feature>
<dbReference type="InterPro" id="IPR036249">
    <property type="entry name" value="Thioredoxin-like_sf"/>
</dbReference>
<dbReference type="EMBL" id="WSQA01000004">
    <property type="protein sequence ID" value="MVZ61833.1"/>
    <property type="molecule type" value="Genomic_DNA"/>
</dbReference>
<dbReference type="GO" id="GO:0017004">
    <property type="term" value="P:cytochrome complex assembly"/>
    <property type="evidence" value="ECO:0007669"/>
    <property type="project" value="UniProtKB-KW"/>
</dbReference>
<dbReference type="PROSITE" id="PS00194">
    <property type="entry name" value="THIOREDOXIN_1"/>
    <property type="match status" value="1"/>
</dbReference>
<dbReference type="CDD" id="cd02966">
    <property type="entry name" value="TlpA_like_family"/>
    <property type="match status" value="1"/>
</dbReference>
<feature type="domain" description="Thioredoxin" evidence="6">
    <location>
        <begin position="244"/>
        <end position="387"/>
    </location>
</feature>
<comment type="subcellular location">
    <subcellularLocation>
        <location evidence="1">Cell envelope</location>
    </subcellularLocation>
</comment>
<keyword evidence="4" id="KW-0676">Redox-active center</keyword>
<accession>A0A6N8KWK5</accession>
<sequence>MIFMKNLRSILSAVSLILSASSIYAQQDSMLLTLNTQPASKDPVMLMYTDEGESKTLNLTADAQGTYRAKLPKKEYLLVSVMVQNDKNLLISSSGFTPKPMPVFLLQAGHQNQIQLVTEDHLASFLKEGGPESRLYEQIGKKERASMQKSWALILRRDSLEKAKQPTTGWDSPQKALREDISNQKKAFVKQHKDHFAGLEVFASYYMGLPIDSALQEFNSFNKQVQNTSLGKTLQQKLNAGESTSLGQVIPAFKVQMKDGAWFDSEALQGKYWLIDFWGSWCVPCRKSHPELLALYKTYQDKGFDILGIAFESGKLENQLKQWDLAIQEDGITWPQVLNSPENQLVKKFGVTSFPTKILVDPQGKIIYRSSGGNAEHLATKLNELLGEK</sequence>
<name>A0A6N8KWK5_9SPHI</name>
<evidence type="ECO:0000256" key="1">
    <source>
        <dbReference type="ARBA" id="ARBA00004196"/>
    </source>
</evidence>
<dbReference type="InterPro" id="IPR013740">
    <property type="entry name" value="Redoxin"/>
</dbReference>
<evidence type="ECO:0000256" key="4">
    <source>
        <dbReference type="ARBA" id="ARBA00023284"/>
    </source>
</evidence>
<evidence type="ECO:0000313" key="8">
    <source>
        <dbReference type="Proteomes" id="UP000435036"/>
    </source>
</evidence>
<proteinExistence type="predicted"/>
<protein>
    <submittedName>
        <fullName evidence="7">Redoxin domain-containing protein</fullName>
    </submittedName>
</protein>
<comment type="caution">
    <text evidence="7">The sequence shown here is derived from an EMBL/GenBank/DDBJ whole genome shotgun (WGS) entry which is preliminary data.</text>
</comment>
<dbReference type="InterPro" id="IPR050553">
    <property type="entry name" value="Thioredoxin_ResA/DsbE_sf"/>
</dbReference>
<dbReference type="Pfam" id="PF08534">
    <property type="entry name" value="Redoxin"/>
    <property type="match status" value="1"/>
</dbReference>
<feature type="chain" id="PRO_5026914552" evidence="5">
    <location>
        <begin position="26"/>
        <end position="389"/>
    </location>
</feature>
<keyword evidence="5" id="KW-0732">Signal</keyword>
<keyword evidence="3" id="KW-1015">Disulfide bond</keyword>
<evidence type="ECO:0000259" key="6">
    <source>
        <dbReference type="PROSITE" id="PS51352"/>
    </source>
</evidence>
<dbReference type="InterPro" id="IPR013766">
    <property type="entry name" value="Thioredoxin_domain"/>
</dbReference>
<dbReference type="Proteomes" id="UP000435036">
    <property type="component" value="Unassembled WGS sequence"/>
</dbReference>
<dbReference type="PANTHER" id="PTHR42852:SF6">
    <property type="entry name" value="THIOL:DISULFIDE INTERCHANGE PROTEIN DSBE"/>
    <property type="match status" value="1"/>
</dbReference>
<dbReference type="Gene3D" id="3.40.30.10">
    <property type="entry name" value="Glutaredoxin"/>
    <property type="match status" value="1"/>
</dbReference>
<dbReference type="SUPFAM" id="SSF52833">
    <property type="entry name" value="Thioredoxin-like"/>
    <property type="match status" value="1"/>
</dbReference>
<dbReference type="AlphaFoldDB" id="A0A6N8KWK5"/>
<dbReference type="PANTHER" id="PTHR42852">
    <property type="entry name" value="THIOL:DISULFIDE INTERCHANGE PROTEIN DSBE"/>
    <property type="match status" value="1"/>
</dbReference>
<evidence type="ECO:0000313" key="7">
    <source>
        <dbReference type="EMBL" id="MVZ61833.1"/>
    </source>
</evidence>
<evidence type="ECO:0000256" key="2">
    <source>
        <dbReference type="ARBA" id="ARBA00022748"/>
    </source>
</evidence>
<evidence type="ECO:0000256" key="3">
    <source>
        <dbReference type="ARBA" id="ARBA00023157"/>
    </source>
</evidence>
<keyword evidence="2" id="KW-0201">Cytochrome c-type biogenesis</keyword>
<dbReference type="GO" id="GO:0016491">
    <property type="term" value="F:oxidoreductase activity"/>
    <property type="evidence" value="ECO:0007669"/>
    <property type="project" value="InterPro"/>
</dbReference>
<dbReference type="GO" id="GO:0030313">
    <property type="term" value="C:cell envelope"/>
    <property type="evidence" value="ECO:0007669"/>
    <property type="project" value="UniProtKB-SubCell"/>
</dbReference>
<keyword evidence="8" id="KW-1185">Reference proteome</keyword>
<organism evidence="7 8">
    <name type="scientific">Sphingobacterium humi</name>
    <dbReference type="NCBI Taxonomy" id="1796905"/>
    <lineage>
        <taxon>Bacteria</taxon>
        <taxon>Pseudomonadati</taxon>
        <taxon>Bacteroidota</taxon>
        <taxon>Sphingobacteriia</taxon>
        <taxon>Sphingobacteriales</taxon>
        <taxon>Sphingobacteriaceae</taxon>
        <taxon>Sphingobacterium</taxon>
    </lineage>
</organism>
<evidence type="ECO:0000256" key="5">
    <source>
        <dbReference type="SAM" id="SignalP"/>
    </source>
</evidence>